<keyword evidence="3" id="KW-1185">Reference proteome</keyword>
<proteinExistence type="predicted"/>
<sequence>MSGDKPGRHDGSRDGHGEPQPEKWTNAGNKDDGDKHDKDEK</sequence>
<organism evidence="2 3">
    <name type="scientific">Haloechinothrix alba</name>
    <dbReference type="NCBI Taxonomy" id="664784"/>
    <lineage>
        <taxon>Bacteria</taxon>
        <taxon>Bacillati</taxon>
        <taxon>Actinomycetota</taxon>
        <taxon>Actinomycetes</taxon>
        <taxon>Pseudonocardiales</taxon>
        <taxon>Pseudonocardiaceae</taxon>
        <taxon>Haloechinothrix</taxon>
    </lineage>
</organism>
<protein>
    <submittedName>
        <fullName evidence="2">Uncharacterized protein</fullName>
    </submittedName>
</protein>
<evidence type="ECO:0000313" key="3">
    <source>
        <dbReference type="Proteomes" id="UP000198348"/>
    </source>
</evidence>
<reference evidence="2 3" key="1">
    <citation type="submission" date="2017-06" db="EMBL/GenBank/DDBJ databases">
        <authorList>
            <person name="Kim H.J."/>
            <person name="Triplett B.A."/>
        </authorList>
    </citation>
    <scope>NUCLEOTIDE SEQUENCE [LARGE SCALE GENOMIC DNA]</scope>
    <source>
        <strain evidence="2 3">DSM 45207</strain>
    </source>
</reference>
<feature type="region of interest" description="Disordered" evidence="1">
    <location>
        <begin position="1"/>
        <end position="41"/>
    </location>
</feature>
<dbReference type="RefSeq" id="WP_281251759.1">
    <property type="nucleotide sequence ID" value="NZ_FZNW01000014.1"/>
</dbReference>
<dbReference type="Proteomes" id="UP000198348">
    <property type="component" value="Unassembled WGS sequence"/>
</dbReference>
<name>A0A238YAQ4_9PSEU</name>
<feature type="compositionally biased region" description="Basic and acidic residues" evidence="1">
    <location>
        <begin position="29"/>
        <end position="41"/>
    </location>
</feature>
<dbReference type="AlphaFoldDB" id="A0A238YAQ4"/>
<feature type="compositionally biased region" description="Basic and acidic residues" evidence="1">
    <location>
        <begin position="1"/>
        <end position="21"/>
    </location>
</feature>
<evidence type="ECO:0000256" key="1">
    <source>
        <dbReference type="SAM" id="MobiDB-lite"/>
    </source>
</evidence>
<evidence type="ECO:0000313" key="2">
    <source>
        <dbReference type="EMBL" id="SNR68042.1"/>
    </source>
</evidence>
<gene>
    <name evidence="2" type="ORF">SAMN06265360_11493</name>
</gene>
<dbReference type="EMBL" id="FZNW01000014">
    <property type="protein sequence ID" value="SNR68042.1"/>
    <property type="molecule type" value="Genomic_DNA"/>
</dbReference>
<accession>A0A238YAQ4</accession>